<gene>
    <name evidence="1" type="ORF">AArcSl_1537</name>
</gene>
<dbReference type="OrthoDB" id="165318at2157"/>
<name>A0A343TJ94_9EURY</name>
<evidence type="ECO:0000313" key="1">
    <source>
        <dbReference type="EMBL" id="AUX09166.1"/>
    </source>
</evidence>
<sequence length="169" mass="20168">MAPLFIFLAHRSLLDQHTAHGEIRTWLRNQGGCYDVRYAPSSIRRHEVCATIEPEILLGRPYPSETVELRVEFEFPEDTEYDQYEIQWIDGERNYSFGWHQDETHLDLGRCHFQLEYRDETLARKPAVFHDIHPVNVLEQRLSLVPSILELVTWEYNRPRLPQWPPRDV</sequence>
<reference evidence="2" key="1">
    <citation type="submission" date="2017-11" db="EMBL/GenBank/DDBJ databases">
        <title>Phenotypic and genomic properties of facultatively anaerobic sulfur-reducing natronoarchaea from hypersaline soda lakes.</title>
        <authorList>
            <person name="Sorokin D.Y."/>
            <person name="Kublanov I.V."/>
            <person name="Roman P."/>
            <person name="Sinninghe Damste J.S."/>
            <person name="Golyshin P.N."/>
            <person name="Rojo D."/>
            <person name="Ciordia S."/>
            <person name="Mena M.D.C."/>
            <person name="Ferrer M."/>
            <person name="Messina E."/>
            <person name="Smedile F."/>
            <person name="La Spada G."/>
            <person name="La Cono V."/>
            <person name="Yakimov M.M."/>
        </authorList>
    </citation>
    <scope>NUCLEOTIDE SEQUENCE [LARGE SCALE GENOMIC DNA]</scope>
    <source>
        <strain evidence="2">AArc-Sl</strain>
    </source>
</reference>
<organism evidence="1 2">
    <name type="scientific">Halalkaliarchaeum desulfuricum</name>
    <dbReference type="NCBI Taxonomy" id="2055893"/>
    <lineage>
        <taxon>Archaea</taxon>
        <taxon>Methanobacteriati</taxon>
        <taxon>Methanobacteriota</taxon>
        <taxon>Stenosarchaea group</taxon>
        <taxon>Halobacteria</taxon>
        <taxon>Halobacteriales</taxon>
        <taxon>Haloferacaceae</taxon>
        <taxon>Halalkaliarchaeum</taxon>
    </lineage>
</organism>
<dbReference type="Proteomes" id="UP000263012">
    <property type="component" value="Chromosome"/>
</dbReference>
<dbReference type="RefSeq" id="WP_119817317.1">
    <property type="nucleotide sequence ID" value="NZ_CP025066.1"/>
</dbReference>
<accession>A0A343TJ94</accession>
<dbReference type="KEGG" id="hdf:AArcSl_1537"/>
<keyword evidence="2" id="KW-1185">Reference proteome</keyword>
<dbReference type="AlphaFoldDB" id="A0A343TJ94"/>
<dbReference type="GeneID" id="37877889"/>
<proteinExistence type="predicted"/>
<protein>
    <submittedName>
        <fullName evidence="1">Uncharacterized protein</fullName>
    </submittedName>
</protein>
<evidence type="ECO:0000313" key="2">
    <source>
        <dbReference type="Proteomes" id="UP000263012"/>
    </source>
</evidence>
<dbReference type="EMBL" id="CP025066">
    <property type="protein sequence ID" value="AUX09166.1"/>
    <property type="molecule type" value="Genomic_DNA"/>
</dbReference>